<evidence type="ECO:0000313" key="3">
    <source>
        <dbReference type="Proteomes" id="UP000237000"/>
    </source>
</evidence>
<feature type="compositionally biased region" description="Basic residues" evidence="1">
    <location>
        <begin position="43"/>
        <end position="56"/>
    </location>
</feature>
<reference evidence="3" key="1">
    <citation type="submission" date="2016-06" db="EMBL/GenBank/DDBJ databases">
        <title>Parallel loss of symbiosis genes in relatives of nitrogen-fixing non-legume Parasponia.</title>
        <authorList>
            <person name="Van Velzen R."/>
            <person name="Holmer R."/>
            <person name="Bu F."/>
            <person name="Rutten L."/>
            <person name="Van Zeijl A."/>
            <person name="Liu W."/>
            <person name="Santuari L."/>
            <person name="Cao Q."/>
            <person name="Sharma T."/>
            <person name="Shen D."/>
            <person name="Roswanjaya Y."/>
            <person name="Wardhani T."/>
            <person name="Kalhor M.S."/>
            <person name="Jansen J."/>
            <person name="Van den Hoogen J."/>
            <person name="Gungor B."/>
            <person name="Hartog M."/>
            <person name="Hontelez J."/>
            <person name="Verver J."/>
            <person name="Yang W.-C."/>
            <person name="Schijlen E."/>
            <person name="Repin R."/>
            <person name="Schilthuizen M."/>
            <person name="Schranz E."/>
            <person name="Heidstra R."/>
            <person name="Miyata K."/>
            <person name="Fedorova E."/>
            <person name="Kohlen W."/>
            <person name="Bisseling T."/>
            <person name="Smit S."/>
            <person name="Geurts R."/>
        </authorList>
    </citation>
    <scope>NUCLEOTIDE SEQUENCE [LARGE SCALE GENOMIC DNA]</scope>
    <source>
        <strain evidence="3">cv. RG33-2</strain>
    </source>
</reference>
<gene>
    <name evidence="2" type="ORF">TorRG33x02_090090</name>
</gene>
<proteinExistence type="predicted"/>
<dbReference type="Proteomes" id="UP000237000">
    <property type="component" value="Unassembled WGS sequence"/>
</dbReference>
<protein>
    <submittedName>
        <fullName evidence="2">Uncharacterized protein</fullName>
    </submittedName>
</protein>
<dbReference type="InParanoid" id="A0A2P5FBF8"/>
<evidence type="ECO:0000313" key="2">
    <source>
        <dbReference type="EMBL" id="PON95117.1"/>
    </source>
</evidence>
<name>A0A2P5FBF8_TREOI</name>
<organism evidence="2 3">
    <name type="scientific">Trema orientale</name>
    <name type="common">Charcoal tree</name>
    <name type="synonym">Celtis orientalis</name>
    <dbReference type="NCBI Taxonomy" id="63057"/>
    <lineage>
        <taxon>Eukaryota</taxon>
        <taxon>Viridiplantae</taxon>
        <taxon>Streptophyta</taxon>
        <taxon>Embryophyta</taxon>
        <taxon>Tracheophyta</taxon>
        <taxon>Spermatophyta</taxon>
        <taxon>Magnoliopsida</taxon>
        <taxon>eudicotyledons</taxon>
        <taxon>Gunneridae</taxon>
        <taxon>Pentapetalae</taxon>
        <taxon>rosids</taxon>
        <taxon>fabids</taxon>
        <taxon>Rosales</taxon>
        <taxon>Cannabaceae</taxon>
        <taxon>Trema</taxon>
    </lineage>
</organism>
<evidence type="ECO:0000256" key="1">
    <source>
        <dbReference type="SAM" id="MobiDB-lite"/>
    </source>
</evidence>
<comment type="caution">
    <text evidence="2">The sequence shown here is derived from an EMBL/GenBank/DDBJ whole genome shotgun (WGS) entry which is preliminary data.</text>
</comment>
<accession>A0A2P5FBF8</accession>
<dbReference type="OrthoDB" id="10365979at2759"/>
<feature type="non-terminal residue" evidence="2">
    <location>
        <position position="1"/>
    </location>
</feature>
<sequence length="103" mass="12170">LFFYLSRLSKHRSHIIRSFIQQIKKRNIVQFICLHGSKFTTKHSIQKNKNKNKNKNYYKAESRSLHDNYHVKKRKKLANNQNSKCCKTSSSNESMIISEIASP</sequence>
<keyword evidence="3" id="KW-1185">Reference proteome</keyword>
<dbReference type="EMBL" id="JXTC01000046">
    <property type="protein sequence ID" value="PON95117.1"/>
    <property type="molecule type" value="Genomic_DNA"/>
</dbReference>
<feature type="region of interest" description="Disordered" evidence="1">
    <location>
        <begin position="43"/>
        <end position="65"/>
    </location>
</feature>
<dbReference type="AlphaFoldDB" id="A0A2P5FBF8"/>